<evidence type="ECO:0000313" key="5">
    <source>
        <dbReference type="Proteomes" id="UP001180020"/>
    </source>
</evidence>
<dbReference type="Proteomes" id="UP001180020">
    <property type="component" value="Unassembled WGS sequence"/>
</dbReference>
<dbReference type="NCBIfam" id="TIGR00756">
    <property type="entry name" value="PPR"/>
    <property type="match status" value="1"/>
</dbReference>
<keyword evidence="2" id="KW-0677">Repeat</keyword>
<reference evidence="4" key="2">
    <citation type="submission" date="2023-06" db="EMBL/GenBank/DDBJ databases">
        <authorList>
            <person name="Ma L."/>
            <person name="Liu K.-W."/>
            <person name="Li Z."/>
            <person name="Hsiao Y.-Y."/>
            <person name="Qi Y."/>
            <person name="Fu T."/>
            <person name="Tang G."/>
            <person name="Zhang D."/>
            <person name="Sun W.-H."/>
            <person name="Liu D.-K."/>
            <person name="Li Y."/>
            <person name="Chen G.-Z."/>
            <person name="Liu X.-D."/>
            <person name="Liao X.-Y."/>
            <person name="Jiang Y.-T."/>
            <person name="Yu X."/>
            <person name="Hao Y."/>
            <person name="Huang J."/>
            <person name="Zhao X.-W."/>
            <person name="Ke S."/>
            <person name="Chen Y.-Y."/>
            <person name="Wu W.-L."/>
            <person name="Hsu J.-L."/>
            <person name="Lin Y.-F."/>
            <person name="Huang M.-D."/>
            <person name="Li C.-Y."/>
            <person name="Huang L."/>
            <person name="Wang Z.-W."/>
            <person name="Zhao X."/>
            <person name="Zhong W.-Y."/>
            <person name="Peng D.-H."/>
            <person name="Ahmad S."/>
            <person name="Lan S."/>
            <person name="Zhang J.-S."/>
            <person name="Tsai W.-C."/>
            <person name="Van De Peer Y."/>
            <person name="Liu Z.-J."/>
        </authorList>
    </citation>
    <scope>NUCLEOTIDE SEQUENCE</scope>
    <source>
        <strain evidence="4">CP</strain>
        <tissue evidence="4">Leaves</tissue>
    </source>
</reference>
<dbReference type="Pfam" id="PF13041">
    <property type="entry name" value="PPR_2"/>
    <property type="match status" value="1"/>
</dbReference>
<dbReference type="InterPro" id="IPR011990">
    <property type="entry name" value="TPR-like_helical_dom_sf"/>
</dbReference>
<dbReference type="PANTHER" id="PTHR47447:SF17">
    <property type="entry name" value="OS12G0638900 PROTEIN"/>
    <property type="match status" value="1"/>
</dbReference>
<comment type="similarity">
    <text evidence="1">Belongs to the PPR family. P subfamily.</text>
</comment>
<evidence type="ECO:0000256" key="3">
    <source>
        <dbReference type="PROSITE-ProRule" id="PRU00708"/>
    </source>
</evidence>
<proteinExistence type="inferred from homology"/>
<evidence type="ECO:0000313" key="4">
    <source>
        <dbReference type="EMBL" id="KAK1322676.1"/>
    </source>
</evidence>
<sequence length="143" mass="16797">MKPKEVMGLFDRMVKSGCQPRMDTYVMLLRKFGKLGFLRLVMDVWKTMEENGCSPDKFAYDCLIDALVKKGMWTWRGGMMRRWWRRGCLRGRGRSSGLQFLEGSVVMKIMVCVDEWSLEFFFGGEGHCIFDDMMVEKSMKTRM</sequence>
<protein>
    <submittedName>
        <fullName evidence="4">Pentatricopeptide repeat-containing protein</fullName>
    </submittedName>
</protein>
<dbReference type="PROSITE" id="PS51375">
    <property type="entry name" value="PPR"/>
    <property type="match status" value="1"/>
</dbReference>
<organism evidence="4 5">
    <name type="scientific">Acorus calamus</name>
    <name type="common">Sweet flag</name>
    <dbReference type="NCBI Taxonomy" id="4465"/>
    <lineage>
        <taxon>Eukaryota</taxon>
        <taxon>Viridiplantae</taxon>
        <taxon>Streptophyta</taxon>
        <taxon>Embryophyta</taxon>
        <taxon>Tracheophyta</taxon>
        <taxon>Spermatophyta</taxon>
        <taxon>Magnoliopsida</taxon>
        <taxon>Liliopsida</taxon>
        <taxon>Acoraceae</taxon>
        <taxon>Acorus</taxon>
    </lineage>
</organism>
<comment type="caution">
    <text evidence="4">The sequence shown here is derived from an EMBL/GenBank/DDBJ whole genome shotgun (WGS) entry which is preliminary data.</text>
</comment>
<dbReference type="Pfam" id="PF01535">
    <property type="entry name" value="PPR"/>
    <property type="match status" value="1"/>
</dbReference>
<accession>A0AAV9F9P9</accession>
<dbReference type="Gene3D" id="1.25.40.10">
    <property type="entry name" value="Tetratricopeptide repeat domain"/>
    <property type="match status" value="1"/>
</dbReference>
<feature type="repeat" description="PPR" evidence="3">
    <location>
        <begin position="21"/>
        <end position="55"/>
    </location>
</feature>
<gene>
    <name evidence="4" type="ORF">QJS10_CPA02g01186</name>
</gene>
<keyword evidence="5" id="KW-1185">Reference proteome</keyword>
<reference evidence="4" key="1">
    <citation type="journal article" date="2023" name="Nat. Commun.">
        <title>Diploid and tetraploid genomes of Acorus and the evolution of monocots.</title>
        <authorList>
            <person name="Ma L."/>
            <person name="Liu K.W."/>
            <person name="Li Z."/>
            <person name="Hsiao Y.Y."/>
            <person name="Qi Y."/>
            <person name="Fu T."/>
            <person name="Tang G.D."/>
            <person name="Zhang D."/>
            <person name="Sun W.H."/>
            <person name="Liu D.K."/>
            <person name="Li Y."/>
            <person name="Chen G.Z."/>
            <person name="Liu X.D."/>
            <person name="Liao X.Y."/>
            <person name="Jiang Y.T."/>
            <person name="Yu X."/>
            <person name="Hao Y."/>
            <person name="Huang J."/>
            <person name="Zhao X.W."/>
            <person name="Ke S."/>
            <person name="Chen Y.Y."/>
            <person name="Wu W.L."/>
            <person name="Hsu J.L."/>
            <person name="Lin Y.F."/>
            <person name="Huang M.D."/>
            <person name="Li C.Y."/>
            <person name="Huang L."/>
            <person name="Wang Z.W."/>
            <person name="Zhao X."/>
            <person name="Zhong W.Y."/>
            <person name="Peng D.H."/>
            <person name="Ahmad S."/>
            <person name="Lan S."/>
            <person name="Zhang J.S."/>
            <person name="Tsai W.C."/>
            <person name="Van de Peer Y."/>
            <person name="Liu Z.J."/>
        </authorList>
    </citation>
    <scope>NUCLEOTIDE SEQUENCE</scope>
    <source>
        <strain evidence="4">CP</strain>
    </source>
</reference>
<dbReference type="InterPro" id="IPR002885">
    <property type="entry name" value="PPR_rpt"/>
</dbReference>
<dbReference type="AlphaFoldDB" id="A0AAV9F9P9"/>
<name>A0AAV9F9P9_ACOCL</name>
<evidence type="ECO:0000256" key="2">
    <source>
        <dbReference type="ARBA" id="ARBA00022737"/>
    </source>
</evidence>
<evidence type="ECO:0000256" key="1">
    <source>
        <dbReference type="ARBA" id="ARBA00007626"/>
    </source>
</evidence>
<dbReference type="EMBL" id="JAUJYO010000002">
    <property type="protein sequence ID" value="KAK1322676.1"/>
    <property type="molecule type" value="Genomic_DNA"/>
</dbReference>
<dbReference type="PANTHER" id="PTHR47447">
    <property type="entry name" value="OS03G0856100 PROTEIN"/>
    <property type="match status" value="1"/>
</dbReference>